<reference evidence="2 3" key="1">
    <citation type="journal article" date="2018" name="Sci. Rep.">
        <title>Genomic signatures of local adaptation to the degree of environmental predictability in rotifers.</title>
        <authorList>
            <person name="Franch-Gras L."/>
            <person name="Hahn C."/>
            <person name="Garcia-Roger E.M."/>
            <person name="Carmona M.J."/>
            <person name="Serra M."/>
            <person name="Gomez A."/>
        </authorList>
    </citation>
    <scope>NUCLEOTIDE SEQUENCE [LARGE SCALE GENOMIC DNA]</scope>
    <source>
        <strain evidence="2">HYR1</strain>
    </source>
</reference>
<proteinExistence type="predicted"/>
<organism evidence="2 3">
    <name type="scientific">Brachionus plicatilis</name>
    <name type="common">Marine rotifer</name>
    <name type="synonym">Brachionus muelleri</name>
    <dbReference type="NCBI Taxonomy" id="10195"/>
    <lineage>
        <taxon>Eukaryota</taxon>
        <taxon>Metazoa</taxon>
        <taxon>Spiralia</taxon>
        <taxon>Gnathifera</taxon>
        <taxon>Rotifera</taxon>
        <taxon>Eurotatoria</taxon>
        <taxon>Monogononta</taxon>
        <taxon>Pseudotrocha</taxon>
        <taxon>Ploima</taxon>
        <taxon>Brachionidae</taxon>
        <taxon>Brachionus</taxon>
    </lineage>
</organism>
<dbReference type="EMBL" id="REGN01007641">
    <property type="protein sequence ID" value="RNA05668.1"/>
    <property type="molecule type" value="Genomic_DNA"/>
</dbReference>
<evidence type="ECO:0000256" key="1">
    <source>
        <dbReference type="SAM" id="MobiDB-lite"/>
    </source>
</evidence>
<evidence type="ECO:0000313" key="3">
    <source>
        <dbReference type="Proteomes" id="UP000276133"/>
    </source>
</evidence>
<comment type="caution">
    <text evidence="2">The sequence shown here is derived from an EMBL/GenBank/DDBJ whole genome shotgun (WGS) entry which is preliminary data.</text>
</comment>
<evidence type="ECO:0000313" key="2">
    <source>
        <dbReference type="EMBL" id="RNA05668.1"/>
    </source>
</evidence>
<feature type="compositionally biased region" description="Basic and acidic residues" evidence="1">
    <location>
        <begin position="9"/>
        <end position="18"/>
    </location>
</feature>
<accession>A0A3M7Q3Y2</accession>
<keyword evidence="3" id="KW-1185">Reference proteome</keyword>
<dbReference type="AlphaFoldDB" id="A0A3M7Q3Y2"/>
<gene>
    <name evidence="2" type="ORF">BpHYR1_025987</name>
</gene>
<name>A0A3M7Q3Y2_BRAPC</name>
<protein>
    <submittedName>
        <fullName evidence="2">Uncharacterized protein</fullName>
    </submittedName>
</protein>
<dbReference type="Proteomes" id="UP000276133">
    <property type="component" value="Unassembled WGS sequence"/>
</dbReference>
<sequence>MSTTGKHIHQQESQRVERPASYSDRRRLRQQAQERIRCLKYLSMCYVQGASIGDLLVGHLRNKSLSLVTITVNQNKIFEKNSWDQTVENERSITEIVGGSCAINLGSRKV</sequence>
<feature type="region of interest" description="Disordered" evidence="1">
    <location>
        <begin position="1"/>
        <end position="28"/>
    </location>
</feature>